<evidence type="ECO:0000256" key="1">
    <source>
        <dbReference type="ARBA" id="ARBA00010718"/>
    </source>
</evidence>
<dbReference type="EC" id="4.2.1.1" evidence="2"/>
<keyword evidence="4" id="KW-0862">Zinc</keyword>
<protein>
    <recommendedName>
        <fullName evidence="2">carbonic anhydrase</fullName>
        <ecNumber evidence="2">4.2.1.1</ecNumber>
    </recommendedName>
</protein>
<dbReference type="AlphaFoldDB" id="A0A1V8YFM2"/>
<dbReference type="Gene3D" id="3.10.200.10">
    <property type="entry name" value="Alpha carbonic anhydrase"/>
    <property type="match status" value="1"/>
</dbReference>
<name>A0A1V8YFM2_9ENTE</name>
<evidence type="ECO:0000256" key="3">
    <source>
        <dbReference type="ARBA" id="ARBA00022723"/>
    </source>
</evidence>
<dbReference type="CDD" id="cd03124">
    <property type="entry name" value="alpha_CA_prokaryotic_like"/>
    <property type="match status" value="1"/>
</dbReference>
<dbReference type="RefSeq" id="WP_081181470.1">
    <property type="nucleotide sequence ID" value="NZ_MJEA01000001.1"/>
</dbReference>
<evidence type="ECO:0000313" key="9">
    <source>
        <dbReference type="Proteomes" id="UP000192477"/>
    </source>
</evidence>
<dbReference type="GO" id="GO:0008270">
    <property type="term" value="F:zinc ion binding"/>
    <property type="evidence" value="ECO:0007669"/>
    <property type="project" value="InterPro"/>
</dbReference>
<dbReference type="PANTHER" id="PTHR18952:SF265">
    <property type="entry name" value="CARBONIC ANHYDRASE"/>
    <property type="match status" value="1"/>
</dbReference>
<organism evidence="8 9">
    <name type="scientific">Enterococcus villorum</name>
    <dbReference type="NCBI Taxonomy" id="112904"/>
    <lineage>
        <taxon>Bacteria</taxon>
        <taxon>Bacillati</taxon>
        <taxon>Bacillota</taxon>
        <taxon>Bacilli</taxon>
        <taxon>Lactobacillales</taxon>
        <taxon>Enterococcaceae</taxon>
        <taxon>Enterococcus</taxon>
    </lineage>
</organism>
<dbReference type="Proteomes" id="UP000192477">
    <property type="component" value="Unassembled WGS sequence"/>
</dbReference>
<dbReference type="InterPro" id="IPR036398">
    <property type="entry name" value="CA_dom_sf"/>
</dbReference>
<dbReference type="OrthoDB" id="5327615at2"/>
<comment type="similarity">
    <text evidence="1">Belongs to the alpha-carbonic anhydrase family.</text>
</comment>
<evidence type="ECO:0000256" key="5">
    <source>
        <dbReference type="ARBA" id="ARBA00023239"/>
    </source>
</evidence>
<evidence type="ECO:0000313" key="8">
    <source>
        <dbReference type="EMBL" id="OQO71401.1"/>
    </source>
</evidence>
<dbReference type="PANTHER" id="PTHR18952">
    <property type="entry name" value="CARBONIC ANHYDRASE"/>
    <property type="match status" value="1"/>
</dbReference>
<evidence type="ECO:0000259" key="7">
    <source>
        <dbReference type="PROSITE" id="PS51144"/>
    </source>
</evidence>
<evidence type="ECO:0000256" key="2">
    <source>
        <dbReference type="ARBA" id="ARBA00012925"/>
    </source>
</evidence>
<dbReference type="STRING" id="112904.BH747_00785"/>
<keyword evidence="3" id="KW-0479">Metal-binding</keyword>
<dbReference type="InterPro" id="IPR023561">
    <property type="entry name" value="Carbonic_anhydrase_a-class"/>
</dbReference>
<feature type="domain" description="Alpha-carbonic anhydrase" evidence="7">
    <location>
        <begin position="7"/>
        <end position="230"/>
    </location>
</feature>
<dbReference type="SUPFAM" id="SSF51069">
    <property type="entry name" value="Carbonic anhydrase"/>
    <property type="match status" value="1"/>
</dbReference>
<evidence type="ECO:0000256" key="6">
    <source>
        <dbReference type="ARBA" id="ARBA00048348"/>
    </source>
</evidence>
<dbReference type="Pfam" id="PF00194">
    <property type="entry name" value="Carb_anhydrase"/>
    <property type="match status" value="1"/>
</dbReference>
<reference evidence="8 9" key="1">
    <citation type="journal article" date="2017" name="BMC Microbiol.">
        <title>Comparative genomics of Enterococcus spp. isolated from bovine feces.</title>
        <authorList>
            <person name="Beukers A.G."/>
            <person name="Zaheer R."/>
            <person name="Goji N."/>
            <person name="Amoako K.K."/>
            <person name="Chaves A.V."/>
            <person name="Ward M.P."/>
            <person name="McAllister T.A."/>
        </authorList>
    </citation>
    <scope>NUCLEOTIDE SEQUENCE [LARGE SCALE GENOMIC DNA]</scope>
    <source>
        <strain evidence="8 9">F1129D 143</strain>
    </source>
</reference>
<dbReference type="SMART" id="SM01057">
    <property type="entry name" value="Carb_anhydrase"/>
    <property type="match status" value="1"/>
</dbReference>
<comment type="caution">
    <text evidence="8">The sequence shown here is derived from an EMBL/GenBank/DDBJ whole genome shotgun (WGS) entry which is preliminary data.</text>
</comment>
<comment type="catalytic activity">
    <reaction evidence="6">
        <text>hydrogencarbonate + H(+) = CO2 + H2O</text>
        <dbReference type="Rhea" id="RHEA:10748"/>
        <dbReference type="ChEBI" id="CHEBI:15377"/>
        <dbReference type="ChEBI" id="CHEBI:15378"/>
        <dbReference type="ChEBI" id="CHEBI:16526"/>
        <dbReference type="ChEBI" id="CHEBI:17544"/>
        <dbReference type="EC" id="4.2.1.1"/>
    </reaction>
</comment>
<dbReference type="InterPro" id="IPR001148">
    <property type="entry name" value="CA_dom"/>
</dbReference>
<gene>
    <name evidence="8" type="ORF">BH747_00785</name>
</gene>
<evidence type="ECO:0000256" key="4">
    <source>
        <dbReference type="ARBA" id="ARBA00022833"/>
    </source>
</evidence>
<dbReference type="EMBL" id="MJEA01000001">
    <property type="protein sequence ID" value="OQO71401.1"/>
    <property type="molecule type" value="Genomic_DNA"/>
</dbReference>
<dbReference type="PROSITE" id="PS51144">
    <property type="entry name" value="ALPHA_CA_2"/>
    <property type="match status" value="1"/>
</dbReference>
<dbReference type="InterPro" id="IPR041891">
    <property type="entry name" value="Alpha_CA_prokaryot-like"/>
</dbReference>
<accession>A0A1V8YFM2</accession>
<proteinExistence type="inferred from homology"/>
<keyword evidence="5" id="KW-0456">Lyase</keyword>
<sequence length="234" mass="27631">MKKNMDVEWGYSGERGPEHWAELCDWFAQGAAFELQSPISLTTCKEVGNPKETIAFHYEKQRFTDKEFKNTIHLVPYDQLSYVELNGQKYFLTDIHFHMPSEHLINGSQEDIEFHFVHMNAQKENLVVGVMYQLTTDEGWLYDRDNGDVWDLDKHEHWTNPMVLLPKEKSHYHYIGSLTTPPTSGPIKWFVMDHIQHLNKDFLIPFKGQYAQPNNRPLQPLKDRNIQYYAEDNQ</sequence>
<dbReference type="GO" id="GO:0004089">
    <property type="term" value="F:carbonate dehydratase activity"/>
    <property type="evidence" value="ECO:0007669"/>
    <property type="project" value="UniProtKB-EC"/>
</dbReference>